<comment type="similarity">
    <text evidence="2 9">Belongs to the glycosyl hydrolase 28 family.</text>
</comment>
<accession>A0AAP0PSK7</accession>
<dbReference type="SMART" id="SM00710">
    <property type="entry name" value="PbH1"/>
    <property type="match status" value="5"/>
</dbReference>
<dbReference type="InterPro" id="IPR011050">
    <property type="entry name" value="Pectin_lyase_fold/virulence"/>
</dbReference>
<dbReference type="AlphaFoldDB" id="A0AAP0PSK7"/>
<evidence type="ECO:0000256" key="7">
    <source>
        <dbReference type="ARBA" id="ARBA00023316"/>
    </source>
</evidence>
<reference evidence="10 11" key="1">
    <citation type="submission" date="2024-01" db="EMBL/GenBank/DDBJ databases">
        <title>Genome assemblies of Stephania.</title>
        <authorList>
            <person name="Yang L."/>
        </authorList>
    </citation>
    <scope>NUCLEOTIDE SEQUENCE [LARGE SCALE GENOMIC DNA]</scope>
    <source>
        <strain evidence="10">QJT</strain>
        <tissue evidence="10">Leaf</tissue>
    </source>
</reference>
<evidence type="ECO:0000256" key="5">
    <source>
        <dbReference type="ARBA" id="ARBA00022801"/>
    </source>
</evidence>
<feature type="active site" evidence="8">
    <location>
        <position position="135"/>
    </location>
</feature>
<name>A0AAP0PSK7_9MAGN</name>
<dbReference type="PROSITE" id="PS00502">
    <property type="entry name" value="POLYGALACTURONASE"/>
    <property type="match status" value="1"/>
</dbReference>
<organism evidence="10 11">
    <name type="scientific">Stephania japonica</name>
    <dbReference type="NCBI Taxonomy" id="461633"/>
    <lineage>
        <taxon>Eukaryota</taxon>
        <taxon>Viridiplantae</taxon>
        <taxon>Streptophyta</taxon>
        <taxon>Embryophyta</taxon>
        <taxon>Tracheophyta</taxon>
        <taxon>Spermatophyta</taxon>
        <taxon>Magnoliopsida</taxon>
        <taxon>Ranunculales</taxon>
        <taxon>Menispermaceae</taxon>
        <taxon>Menispermoideae</taxon>
        <taxon>Cissampelideae</taxon>
        <taxon>Stephania</taxon>
    </lineage>
</organism>
<dbReference type="PANTHER" id="PTHR31375">
    <property type="match status" value="1"/>
</dbReference>
<protein>
    <recommendedName>
        <fullName evidence="12">Polygalacturonase</fullName>
    </recommendedName>
</protein>
<evidence type="ECO:0000313" key="10">
    <source>
        <dbReference type="EMBL" id="KAK9154882.1"/>
    </source>
</evidence>
<evidence type="ECO:0000256" key="2">
    <source>
        <dbReference type="ARBA" id="ARBA00008834"/>
    </source>
</evidence>
<dbReference type="GO" id="GO:0071555">
    <property type="term" value="P:cell wall organization"/>
    <property type="evidence" value="ECO:0007669"/>
    <property type="project" value="UniProtKB-KW"/>
</dbReference>
<dbReference type="InterPro" id="IPR000743">
    <property type="entry name" value="Glyco_hydro_28"/>
</dbReference>
<evidence type="ECO:0000256" key="8">
    <source>
        <dbReference type="PROSITE-ProRule" id="PRU10052"/>
    </source>
</evidence>
<dbReference type="Proteomes" id="UP001417504">
    <property type="component" value="Unassembled WGS sequence"/>
</dbReference>
<dbReference type="FunFam" id="2.160.20.10:FF:000111">
    <property type="entry name" value="Pectin lyase-like superfamily protein"/>
    <property type="match status" value="1"/>
</dbReference>
<dbReference type="Gene3D" id="2.160.20.10">
    <property type="entry name" value="Single-stranded right-handed beta-helix, Pectin lyase-like"/>
    <property type="match status" value="1"/>
</dbReference>
<dbReference type="GO" id="GO:0004650">
    <property type="term" value="F:polygalacturonase activity"/>
    <property type="evidence" value="ECO:0007669"/>
    <property type="project" value="InterPro"/>
</dbReference>
<dbReference type="InterPro" id="IPR012334">
    <property type="entry name" value="Pectin_lyas_fold"/>
</dbReference>
<dbReference type="GO" id="GO:0005975">
    <property type="term" value="P:carbohydrate metabolic process"/>
    <property type="evidence" value="ECO:0007669"/>
    <property type="project" value="InterPro"/>
</dbReference>
<evidence type="ECO:0000256" key="6">
    <source>
        <dbReference type="ARBA" id="ARBA00023295"/>
    </source>
</evidence>
<comment type="subcellular location">
    <subcellularLocation>
        <location evidence="1">Secreted</location>
        <location evidence="1">Cell wall</location>
    </subcellularLocation>
</comment>
<keyword evidence="7" id="KW-0961">Cell wall biogenesis/degradation</keyword>
<comment type="caution">
    <text evidence="10">The sequence shown here is derived from an EMBL/GenBank/DDBJ whole genome shotgun (WGS) entry which is preliminary data.</text>
</comment>
<evidence type="ECO:0000256" key="9">
    <source>
        <dbReference type="RuleBase" id="RU361169"/>
    </source>
</evidence>
<dbReference type="Pfam" id="PF00295">
    <property type="entry name" value="Glyco_hydro_28"/>
    <property type="match status" value="1"/>
</dbReference>
<evidence type="ECO:0000256" key="4">
    <source>
        <dbReference type="ARBA" id="ARBA00022525"/>
    </source>
</evidence>
<dbReference type="EMBL" id="JBBNAE010000001">
    <property type="protein sequence ID" value="KAK9154882.1"/>
    <property type="molecule type" value="Genomic_DNA"/>
</dbReference>
<keyword evidence="11" id="KW-1185">Reference proteome</keyword>
<proteinExistence type="inferred from homology"/>
<keyword evidence="3" id="KW-0134">Cell wall</keyword>
<keyword evidence="4" id="KW-0964">Secreted</keyword>
<evidence type="ECO:0000313" key="11">
    <source>
        <dbReference type="Proteomes" id="UP001417504"/>
    </source>
</evidence>
<gene>
    <name evidence="10" type="ORF">Sjap_002362</name>
</gene>
<keyword evidence="5 9" id="KW-0378">Hydrolase</keyword>
<dbReference type="SUPFAM" id="SSF51126">
    <property type="entry name" value="Pectin lyase-like"/>
    <property type="match status" value="1"/>
</dbReference>
<dbReference type="InterPro" id="IPR006626">
    <property type="entry name" value="PbH1"/>
</dbReference>
<evidence type="ECO:0000256" key="1">
    <source>
        <dbReference type="ARBA" id="ARBA00004191"/>
    </source>
</evidence>
<keyword evidence="6 9" id="KW-0326">Glycosidase</keyword>
<evidence type="ECO:0000256" key="3">
    <source>
        <dbReference type="ARBA" id="ARBA00022512"/>
    </source>
</evidence>
<sequence>MFKGIEDFVVEGGGTIDGKGEIWWEHSCKINKSLPCTRAPTALIFYQCKNFRMMNLRIKDAQQMHLSFQKCMNLQVSNLMVTAPGRSPNTDGIHVTETQNIQIMSSVIRTGDDCISIVSGSQNVQVTDITCGPGHGISIGSLGQGKSEAHVSNVKVDTVRLIDTTNGVRIKTWKGGSGNASNIVFQNVTVQNVSNPIIIDQNYCDQEKPCKDQKSAVQISNVVYRHIRGTSATKFAIKFNCSKNHPCDDILLEDVDLTSDEDADVEADVEALCMNVQLYERGIVSPTCQCKKRCMAMG</sequence>
<evidence type="ECO:0008006" key="12">
    <source>
        <dbReference type="Google" id="ProtNLM"/>
    </source>
</evidence>